<evidence type="ECO:0000256" key="1">
    <source>
        <dbReference type="SAM" id="MobiDB-lite"/>
    </source>
</evidence>
<sequence>MSEIGQRPPPSKAEFESSELKHRAESELLVKLGAKEEEFDWHPDILYRRPERPRSSISLDYPLDLKVGRPKTAGAIQNRNPWVCDNPALRQMTLVSRHGPRARFLNRAQFSDVQTTYVRVPYRM</sequence>
<dbReference type="Proteomes" id="UP000005408">
    <property type="component" value="Unassembled WGS sequence"/>
</dbReference>
<dbReference type="OMA" id="WICNNQA"/>
<evidence type="ECO:0000313" key="2">
    <source>
        <dbReference type="EnsemblMetazoa" id="G35397.2:cds"/>
    </source>
</evidence>
<feature type="region of interest" description="Disordered" evidence="1">
    <location>
        <begin position="1"/>
        <end position="20"/>
    </location>
</feature>
<dbReference type="AlphaFoldDB" id="A0A8W8MUJ2"/>
<dbReference type="EnsemblMetazoa" id="G35397.2">
    <property type="protein sequence ID" value="G35397.2:cds"/>
    <property type="gene ID" value="G35397"/>
</dbReference>
<organism evidence="2 3">
    <name type="scientific">Magallana gigas</name>
    <name type="common">Pacific oyster</name>
    <name type="synonym">Crassostrea gigas</name>
    <dbReference type="NCBI Taxonomy" id="29159"/>
    <lineage>
        <taxon>Eukaryota</taxon>
        <taxon>Metazoa</taxon>
        <taxon>Spiralia</taxon>
        <taxon>Lophotrochozoa</taxon>
        <taxon>Mollusca</taxon>
        <taxon>Bivalvia</taxon>
        <taxon>Autobranchia</taxon>
        <taxon>Pteriomorphia</taxon>
        <taxon>Ostreida</taxon>
        <taxon>Ostreoidea</taxon>
        <taxon>Ostreidae</taxon>
        <taxon>Magallana</taxon>
    </lineage>
</organism>
<accession>A0A8W8MUJ2</accession>
<keyword evidence="3" id="KW-1185">Reference proteome</keyword>
<dbReference type="OrthoDB" id="6129502at2759"/>
<dbReference type="EnsemblMetazoa" id="G35397.1">
    <property type="protein sequence ID" value="G35397.1:cds"/>
    <property type="gene ID" value="G35397"/>
</dbReference>
<name>A0A8W8MUJ2_MAGGI</name>
<evidence type="ECO:0000313" key="3">
    <source>
        <dbReference type="Proteomes" id="UP000005408"/>
    </source>
</evidence>
<protein>
    <submittedName>
        <fullName evidence="2">Uncharacterized protein</fullName>
    </submittedName>
</protein>
<proteinExistence type="predicted"/>
<reference evidence="2" key="1">
    <citation type="submission" date="2022-08" db="UniProtKB">
        <authorList>
            <consortium name="EnsemblMetazoa"/>
        </authorList>
    </citation>
    <scope>IDENTIFICATION</scope>
    <source>
        <strain evidence="2">05x7-T-G4-1.051#20</strain>
    </source>
</reference>